<comment type="caution">
    <text evidence="1">The sequence shown here is derived from an EMBL/GenBank/DDBJ whole genome shotgun (WGS) entry which is preliminary data.</text>
</comment>
<accession>A0ABN8QW01</accession>
<protein>
    <submittedName>
        <fullName evidence="1">Uncharacterized protein</fullName>
    </submittedName>
</protein>
<dbReference type="EMBL" id="CALNXK010000155">
    <property type="protein sequence ID" value="CAH3170352.1"/>
    <property type="molecule type" value="Genomic_DNA"/>
</dbReference>
<evidence type="ECO:0000313" key="2">
    <source>
        <dbReference type="Proteomes" id="UP001159405"/>
    </source>
</evidence>
<keyword evidence="2" id="KW-1185">Reference proteome</keyword>
<feature type="non-terminal residue" evidence="1">
    <location>
        <position position="1"/>
    </location>
</feature>
<evidence type="ECO:0000313" key="1">
    <source>
        <dbReference type="EMBL" id="CAH3170352.1"/>
    </source>
</evidence>
<gene>
    <name evidence="1" type="ORF">PLOB_00010645</name>
</gene>
<organism evidence="1 2">
    <name type="scientific">Porites lobata</name>
    <dbReference type="NCBI Taxonomy" id="104759"/>
    <lineage>
        <taxon>Eukaryota</taxon>
        <taxon>Metazoa</taxon>
        <taxon>Cnidaria</taxon>
        <taxon>Anthozoa</taxon>
        <taxon>Hexacorallia</taxon>
        <taxon>Scleractinia</taxon>
        <taxon>Fungiina</taxon>
        <taxon>Poritidae</taxon>
        <taxon>Porites</taxon>
    </lineage>
</organism>
<sequence length="188" mass="20324">SPSISQPSFTVAAQKATVPGISLLNRLDHLDRSPGHTFKTPTPTITSVKPNVSSNIIILETGVSDITGALETVFSNGRASSVPLQLGADLENLPNITTDLLSSLKDESKIIHSSKQRDPAVHSSQINVTVQDCYCSTHCFNTCFCFSPNYSAFILAQHNVAFACVTVCIPEHTRHISSKCIINNPFQK</sequence>
<proteinExistence type="predicted"/>
<reference evidence="1 2" key="1">
    <citation type="submission" date="2022-05" db="EMBL/GenBank/DDBJ databases">
        <authorList>
            <consortium name="Genoscope - CEA"/>
            <person name="William W."/>
        </authorList>
    </citation>
    <scope>NUCLEOTIDE SEQUENCE [LARGE SCALE GENOMIC DNA]</scope>
</reference>
<name>A0ABN8QW01_9CNID</name>
<dbReference type="Proteomes" id="UP001159405">
    <property type="component" value="Unassembled WGS sequence"/>
</dbReference>